<organism evidence="2 3">
    <name type="scientific">Gonium pectorale</name>
    <name type="common">Green alga</name>
    <dbReference type="NCBI Taxonomy" id="33097"/>
    <lineage>
        <taxon>Eukaryota</taxon>
        <taxon>Viridiplantae</taxon>
        <taxon>Chlorophyta</taxon>
        <taxon>core chlorophytes</taxon>
        <taxon>Chlorophyceae</taxon>
        <taxon>CS clade</taxon>
        <taxon>Chlamydomonadales</taxon>
        <taxon>Volvocaceae</taxon>
        <taxon>Gonium</taxon>
    </lineage>
</organism>
<feature type="region of interest" description="Disordered" evidence="1">
    <location>
        <begin position="67"/>
        <end position="90"/>
    </location>
</feature>
<feature type="compositionally biased region" description="Low complexity" evidence="1">
    <location>
        <begin position="67"/>
        <end position="76"/>
    </location>
</feature>
<evidence type="ECO:0000256" key="1">
    <source>
        <dbReference type="SAM" id="MobiDB-lite"/>
    </source>
</evidence>
<protein>
    <submittedName>
        <fullName evidence="2">Uncharacterized protein</fullName>
    </submittedName>
</protein>
<comment type="caution">
    <text evidence="2">The sequence shown here is derived from an EMBL/GenBank/DDBJ whole genome shotgun (WGS) entry which is preliminary data.</text>
</comment>
<dbReference type="OrthoDB" id="2016698at2759"/>
<keyword evidence="3" id="KW-1185">Reference proteome</keyword>
<name>A0A150FZF3_GONPE</name>
<dbReference type="EMBL" id="LSYV01000109">
    <property type="protein sequence ID" value="KXZ42968.1"/>
    <property type="molecule type" value="Genomic_DNA"/>
</dbReference>
<dbReference type="AlphaFoldDB" id="A0A150FZF3"/>
<proteinExistence type="predicted"/>
<dbReference type="STRING" id="33097.A0A150FZF3"/>
<evidence type="ECO:0000313" key="2">
    <source>
        <dbReference type="EMBL" id="KXZ42968.1"/>
    </source>
</evidence>
<gene>
    <name evidence="2" type="ORF">GPECTOR_109g211</name>
</gene>
<dbReference type="Proteomes" id="UP000075714">
    <property type="component" value="Unassembled WGS sequence"/>
</dbReference>
<evidence type="ECO:0000313" key="3">
    <source>
        <dbReference type="Proteomes" id="UP000075714"/>
    </source>
</evidence>
<reference evidence="3" key="1">
    <citation type="journal article" date="2016" name="Nat. Commun.">
        <title>The Gonium pectorale genome demonstrates co-option of cell cycle regulation during the evolution of multicellularity.</title>
        <authorList>
            <person name="Hanschen E.R."/>
            <person name="Marriage T.N."/>
            <person name="Ferris P.J."/>
            <person name="Hamaji T."/>
            <person name="Toyoda A."/>
            <person name="Fujiyama A."/>
            <person name="Neme R."/>
            <person name="Noguchi H."/>
            <person name="Minakuchi Y."/>
            <person name="Suzuki M."/>
            <person name="Kawai-Toyooka H."/>
            <person name="Smith D.R."/>
            <person name="Sparks H."/>
            <person name="Anderson J."/>
            <person name="Bakaric R."/>
            <person name="Luria V."/>
            <person name="Karger A."/>
            <person name="Kirschner M.W."/>
            <person name="Durand P.M."/>
            <person name="Michod R.E."/>
            <person name="Nozaki H."/>
            <person name="Olson B.J."/>
        </authorList>
    </citation>
    <scope>NUCLEOTIDE SEQUENCE [LARGE SCALE GENOMIC DNA]</scope>
    <source>
        <strain evidence="3">NIES-2863</strain>
    </source>
</reference>
<feature type="compositionally biased region" description="Low complexity" evidence="1">
    <location>
        <begin position="19"/>
        <end position="30"/>
    </location>
</feature>
<feature type="region of interest" description="Disordered" evidence="1">
    <location>
        <begin position="15"/>
        <end position="47"/>
    </location>
</feature>
<accession>A0A150FZF3</accession>
<sequence>MNLGRLDPASALRVGCRGSSSRATPASARASLRRSDNVTHPSANQPLIGRGTALRRRRIAVAAAATEAGADAAPAASNEANQRPGDRGETASQFRLDADAHLIAGLAQINATREARPAEAVTVGQDRLIVDPAELGLIGSGLPVIDGPNWPDQYFEALKAMSAGREVPLPRPHPKFTRQDLERLASSPGGPRLADLVVEHAEAGEVEAEAAEGGRTEAGQAYAYIPRAVLGDYRHEVEPDWRSLPQMSIVQLYDGLRQRNWTSPYYRPDAEPWRLQLFSCEYL</sequence>